<keyword evidence="3 9" id="KW-0132">Cell division</keyword>
<comment type="subcellular location">
    <subcellularLocation>
        <location evidence="1 9">Cytoplasm</location>
    </subcellularLocation>
</comment>
<comment type="similarity">
    <text evidence="9">Belongs to the 'phage' integrase family. XerC subfamily.</text>
</comment>
<evidence type="ECO:0000256" key="4">
    <source>
        <dbReference type="ARBA" id="ARBA00022829"/>
    </source>
</evidence>
<evidence type="ECO:0000256" key="5">
    <source>
        <dbReference type="ARBA" id="ARBA00022908"/>
    </source>
</evidence>
<keyword evidence="6 9" id="KW-0238">DNA-binding</keyword>
<keyword evidence="8 9" id="KW-0131">Cell cycle</keyword>
<keyword evidence="7 9" id="KW-0233">DNA recombination</keyword>
<dbReference type="SUPFAM" id="SSF56349">
    <property type="entry name" value="DNA breaking-rejoining enzymes"/>
    <property type="match status" value="1"/>
</dbReference>
<evidence type="ECO:0000256" key="7">
    <source>
        <dbReference type="ARBA" id="ARBA00023172"/>
    </source>
</evidence>
<dbReference type="GO" id="GO:0005737">
    <property type="term" value="C:cytoplasm"/>
    <property type="evidence" value="ECO:0007669"/>
    <property type="project" value="UniProtKB-SubCell"/>
</dbReference>
<dbReference type="InterPro" id="IPR011010">
    <property type="entry name" value="DNA_brk_join_enz"/>
</dbReference>
<comment type="function">
    <text evidence="9">Site-specific tyrosine recombinase, which acts by catalyzing the cutting and rejoining of the recombining DNA molecules. The XerC-XerD complex is essential to convert dimers of the bacterial chromosome into monomers to permit their segregation at cell division. It also contributes to the segregational stability of plasmids.</text>
</comment>
<dbReference type="Proteomes" id="UP000002648">
    <property type="component" value="Unassembled WGS sequence"/>
</dbReference>
<dbReference type="EMBL" id="AIMD01000013">
    <property type="protein sequence ID" value="EJF97169.1"/>
    <property type="molecule type" value="Genomic_DNA"/>
</dbReference>
<feature type="active site" evidence="9">
    <location>
        <position position="160"/>
    </location>
</feature>
<evidence type="ECO:0000256" key="2">
    <source>
        <dbReference type="ARBA" id="ARBA00022490"/>
    </source>
</evidence>
<dbReference type="GO" id="GO:0007059">
    <property type="term" value="P:chromosome segregation"/>
    <property type="evidence" value="ECO:0007669"/>
    <property type="project" value="UniProtKB-UniRule"/>
</dbReference>
<dbReference type="InterPro" id="IPR044068">
    <property type="entry name" value="CB"/>
</dbReference>
<dbReference type="InterPro" id="IPR004107">
    <property type="entry name" value="Integrase_SAM-like_N"/>
</dbReference>
<dbReference type="Pfam" id="PF02899">
    <property type="entry name" value="Phage_int_SAM_1"/>
    <property type="match status" value="1"/>
</dbReference>
<dbReference type="InterPro" id="IPR023009">
    <property type="entry name" value="Tyrosine_recombinase_XerC/XerD"/>
</dbReference>
<feature type="active site" evidence="9">
    <location>
        <position position="184"/>
    </location>
</feature>
<feature type="active site" evidence="9">
    <location>
        <position position="255"/>
    </location>
</feature>
<feature type="domain" description="Tyr recombinase" evidence="10">
    <location>
        <begin position="110"/>
        <end position="303"/>
    </location>
</feature>
<evidence type="ECO:0000259" key="11">
    <source>
        <dbReference type="PROSITE" id="PS51900"/>
    </source>
</evidence>
<feature type="active site" description="O-(3'-phospho-DNA)-tyrosine intermediate" evidence="9">
    <location>
        <position position="290"/>
    </location>
</feature>
<keyword evidence="2 9" id="KW-0963">Cytoplasm</keyword>
<keyword evidence="4 9" id="KW-0159">Chromosome partition</keyword>
<dbReference type="Gene3D" id="1.10.150.130">
    <property type="match status" value="1"/>
</dbReference>
<dbReference type="InterPro" id="IPR010998">
    <property type="entry name" value="Integrase_recombinase_N"/>
</dbReference>
<feature type="active site" evidence="9">
    <location>
        <position position="281"/>
    </location>
</feature>
<sequence length="315" mass="35317">MNEMKSDAVIDHFLEMMSAERGASSHTLAAYQHDLQWARDELSSHSVSLLSAQKEDLIALLSLMHTLGFAASSQARRLSTLRQFYQFLYAEGLRADDPSHDIDVPRQGRPLPEIISEDGVTKLLDLAQLEVNQANYGTKDYLRALRLQVLIEMLYATGLRISELVSLPVQAVRGKEAYIFVCGKGKKERMVLLSKKACQVLSQWLDLRDQGKDAASLYLFPARSETGYIARQVVARELKKLARRAGIKDDSLSPHVLRHAFASHLLQNGADLRAVQHLLGHSDIATTQIYTHVLEAGLYRLVNEHHPLADEQKAK</sequence>
<comment type="subunit">
    <text evidence="9">Forms a cyclic heterotetrameric complex composed of two molecules of XerC and two molecules of XerD.</text>
</comment>
<evidence type="ECO:0000259" key="10">
    <source>
        <dbReference type="PROSITE" id="PS51898"/>
    </source>
</evidence>
<dbReference type="Gene3D" id="1.10.443.10">
    <property type="entry name" value="Intergrase catalytic core"/>
    <property type="match status" value="1"/>
</dbReference>
<feature type="active site" evidence="9">
    <location>
        <position position="258"/>
    </location>
</feature>
<proteinExistence type="inferred from homology"/>
<dbReference type="GO" id="GO:0009037">
    <property type="term" value="F:tyrosine-based site-specific recombinase activity"/>
    <property type="evidence" value="ECO:0007669"/>
    <property type="project" value="UniProtKB-UniRule"/>
</dbReference>
<keyword evidence="13" id="KW-1185">Reference proteome</keyword>
<dbReference type="PANTHER" id="PTHR30349:SF90">
    <property type="entry name" value="TYROSINE RECOMBINASE XERD"/>
    <property type="match status" value="1"/>
</dbReference>
<evidence type="ECO:0000256" key="9">
    <source>
        <dbReference type="HAMAP-Rule" id="MF_01808"/>
    </source>
</evidence>
<dbReference type="GO" id="GO:0051301">
    <property type="term" value="P:cell division"/>
    <property type="evidence" value="ECO:0007669"/>
    <property type="project" value="UniProtKB-KW"/>
</dbReference>
<dbReference type="AlphaFoldDB" id="A0A9P2W380"/>
<dbReference type="Pfam" id="PF00589">
    <property type="entry name" value="Phage_integrase"/>
    <property type="match status" value="1"/>
</dbReference>
<dbReference type="PROSITE" id="PS51900">
    <property type="entry name" value="CB"/>
    <property type="match status" value="1"/>
</dbReference>
<evidence type="ECO:0000313" key="13">
    <source>
        <dbReference type="Proteomes" id="UP000002648"/>
    </source>
</evidence>
<dbReference type="InterPro" id="IPR002104">
    <property type="entry name" value="Integrase_catalytic"/>
</dbReference>
<dbReference type="PANTHER" id="PTHR30349">
    <property type="entry name" value="PHAGE INTEGRASE-RELATED"/>
    <property type="match status" value="1"/>
</dbReference>
<dbReference type="InterPro" id="IPR013762">
    <property type="entry name" value="Integrase-like_cat_sf"/>
</dbReference>
<dbReference type="GO" id="GO:0006313">
    <property type="term" value="P:DNA transposition"/>
    <property type="evidence" value="ECO:0007669"/>
    <property type="project" value="UniProtKB-UniRule"/>
</dbReference>
<gene>
    <name evidence="9" type="primary">xerC</name>
    <name evidence="12" type="ORF">ME9_00255</name>
</gene>
<protein>
    <recommendedName>
        <fullName evidence="9">Tyrosine recombinase XerC</fullName>
    </recommendedName>
</protein>
<dbReference type="NCBIfam" id="NF001399">
    <property type="entry name" value="PRK00283.1"/>
    <property type="match status" value="1"/>
</dbReference>
<evidence type="ECO:0000256" key="1">
    <source>
        <dbReference type="ARBA" id="ARBA00004496"/>
    </source>
</evidence>
<comment type="caution">
    <text evidence="12">The sequence shown here is derived from an EMBL/GenBank/DDBJ whole genome shotgun (WGS) entry which is preliminary data.</text>
</comment>
<reference evidence="12 13" key="1">
    <citation type="submission" date="2012-03" db="EMBL/GenBank/DDBJ databases">
        <title>The Genome Sequence of Bartonella taylorii 8TBB.</title>
        <authorList>
            <consortium name="The Broad Institute Genome Sequencing Platform"/>
            <consortium name="The Broad Institute Genome Sequencing Center for Infectious Disease"/>
            <person name="Feldgarden M."/>
            <person name="Kirby J."/>
            <person name="Kosoy M."/>
            <person name="Birtles R."/>
            <person name="Probert W.S."/>
            <person name="Chiaraviglio L."/>
            <person name="Young S.K."/>
            <person name="Zeng Q."/>
            <person name="Gargeya S."/>
            <person name="Fitzgerald M."/>
            <person name="Haas B."/>
            <person name="Abouelleil A."/>
            <person name="Alvarado L."/>
            <person name="Arachchi H.M."/>
            <person name="Berlin A."/>
            <person name="Chapman S.B."/>
            <person name="Gearin G."/>
            <person name="Goldberg J."/>
            <person name="Griggs A."/>
            <person name="Gujja S."/>
            <person name="Hansen M."/>
            <person name="Heiman D."/>
            <person name="Howarth C."/>
            <person name="Larimer J."/>
            <person name="Lui A."/>
            <person name="MacDonald P.J.P."/>
            <person name="McCowen C."/>
            <person name="Montmayeur A."/>
            <person name="Murphy C."/>
            <person name="Neiman D."/>
            <person name="Pearson M."/>
            <person name="Priest M."/>
            <person name="Roberts A."/>
            <person name="Saif S."/>
            <person name="Shea T."/>
            <person name="Sisk P."/>
            <person name="Stolte C."/>
            <person name="Sykes S."/>
            <person name="Wortman J."/>
            <person name="Nusbaum C."/>
            <person name="Birren B."/>
        </authorList>
    </citation>
    <scope>NUCLEOTIDE SEQUENCE [LARGE SCALE GENOMIC DNA]</scope>
    <source>
        <strain evidence="12 13">8TBB</strain>
    </source>
</reference>
<evidence type="ECO:0000256" key="6">
    <source>
        <dbReference type="ARBA" id="ARBA00023125"/>
    </source>
</evidence>
<dbReference type="InterPro" id="IPR050090">
    <property type="entry name" value="Tyrosine_recombinase_XerCD"/>
</dbReference>
<organism evidence="12 13">
    <name type="scientific">Bartonella taylorii 8TBB</name>
    <dbReference type="NCBI Taxonomy" id="1094560"/>
    <lineage>
        <taxon>Bacteria</taxon>
        <taxon>Pseudomonadati</taxon>
        <taxon>Pseudomonadota</taxon>
        <taxon>Alphaproteobacteria</taxon>
        <taxon>Hyphomicrobiales</taxon>
        <taxon>Bartonellaceae</taxon>
        <taxon>Bartonella</taxon>
    </lineage>
</organism>
<accession>A0A9P2W380</accession>
<dbReference type="GO" id="GO:0003677">
    <property type="term" value="F:DNA binding"/>
    <property type="evidence" value="ECO:0007669"/>
    <property type="project" value="UniProtKB-UniRule"/>
</dbReference>
<keyword evidence="5 9" id="KW-0229">DNA integration</keyword>
<evidence type="ECO:0000313" key="12">
    <source>
        <dbReference type="EMBL" id="EJF97169.1"/>
    </source>
</evidence>
<name>A0A9P2W380_BARTA</name>
<dbReference type="PROSITE" id="PS51898">
    <property type="entry name" value="TYR_RECOMBINASE"/>
    <property type="match status" value="1"/>
</dbReference>
<evidence type="ECO:0000256" key="8">
    <source>
        <dbReference type="ARBA" id="ARBA00023306"/>
    </source>
</evidence>
<dbReference type="HAMAP" id="MF_01808">
    <property type="entry name" value="Recomb_XerC_XerD"/>
    <property type="match status" value="1"/>
</dbReference>
<evidence type="ECO:0000256" key="3">
    <source>
        <dbReference type="ARBA" id="ARBA00022618"/>
    </source>
</evidence>
<feature type="domain" description="Core-binding (CB)" evidence="11">
    <location>
        <begin position="4"/>
        <end position="89"/>
    </location>
</feature>